<evidence type="ECO:0000313" key="2">
    <source>
        <dbReference type="EMBL" id="CAE8735836.1"/>
    </source>
</evidence>
<evidence type="ECO:0000313" key="1">
    <source>
        <dbReference type="EMBL" id="CAE8587546.1"/>
    </source>
</evidence>
<name>A0A813DM16_POLGL</name>
<protein>
    <submittedName>
        <fullName evidence="1">Uncharacterized protein</fullName>
    </submittedName>
</protein>
<dbReference type="EMBL" id="CAJNNV010002652">
    <property type="protein sequence ID" value="CAE8587546.1"/>
    <property type="molecule type" value="Genomic_DNA"/>
</dbReference>
<keyword evidence="3" id="KW-1185">Reference proteome</keyword>
<accession>A0A813DM16</accession>
<evidence type="ECO:0000313" key="3">
    <source>
        <dbReference type="Proteomes" id="UP000654075"/>
    </source>
</evidence>
<dbReference type="Proteomes" id="UP000654075">
    <property type="component" value="Unassembled WGS sequence"/>
</dbReference>
<gene>
    <name evidence="1" type="ORF">PGLA1383_LOCUS6384</name>
    <name evidence="2" type="ORF">PGLA2088_LOCUS48048</name>
</gene>
<comment type="caution">
    <text evidence="1">The sequence shown here is derived from an EMBL/GenBank/DDBJ whole genome shotgun (WGS) entry which is preliminary data.</text>
</comment>
<dbReference type="AlphaFoldDB" id="A0A813DM16"/>
<dbReference type="Proteomes" id="UP000626109">
    <property type="component" value="Unassembled WGS sequence"/>
</dbReference>
<dbReference type="EMBL" id="CAJNNW010036594">
    <property type="protein sequence ID" value="CAE8735836.1"/>
    <property type="molecule type" value="Genomic_DNA"/>
</dbReference>
<sequence length="222" mass="24442">MPCLCWKTCHAFIAYRRRRKAAKKFSSIAGNWKMLDGQHPEKLLFLHRHFSANSSLAGPAKSFFALLAGAPYYFFVSDDLQEAKTSYGRVITNRTWPLDGTEQVVGPPLGFGSARIRCSQVDSRCLTMELKLGTEVIELKFQFGQNGTDAQLQVTKGAGLELIYEAQFARIRAFPSAVGSQVHSSQATTESASACPLALVPFEPILESSAEIESTEVESIEN</sequence>
<reference evidence="1" key="1">
    <citation type="submission" date="2021-02" db="EMBL/GenBank/DDBJ databases">
        <authorList>
            <person name="Dougan E. K."/>
            <person name="Rhodes N."/>
            <person name="Thang M."/>
            <person name="Chan C."/>
        </authorList>
    </citation>
    <scope>NUCLEOTIDE SEQUENCE</scope>
</reference>
<proteinExistence type="predicted"/>
<organism evidence="1 3">
    <name type="scientific">Polarella glacialis</name>
    <name type="common">Dinoflagellate</name>
    <dbReference type="NCBI Taxonomy" id="89957"/>
    <lineage>
        <taxon>Eukaryota</taxon>
        <taxon>Sar</taxon>
        <taxon>Alveolata</taxon>
        <taxon>Dinophyceae</taxon>
        <taxon>Suessiales</taxon>
        <taxon>Suessiaceae</taxon>
        <taxon>Polarella</taxon>
    </lineage>
</organism>